<evidence type="ECO:0000256" key="16">
    <source>
        <dbReference type="ARBA" id="ARBA00022824"/>
    </source>
</evidence>
<dbReference type="InterPro" id="IPR031468">
    <property type="entry name" value="SMP_LBD"/>
</dbReference>
<dbReference type="CDD" id="cd10422">
    <property type="entry name" value="RNase_Ire1"/>
    <property type="match status" value="1"/>
</dbReference>
<dbReference type="OrthoDB" id="2337140at2759"/>
<keyword evidence="26" id="KW-0325">Glycoprotein</keyword>
<dbReference type="GO" id="GO:0046872">
    <property type="term" value="F:metal ion binding"/>
    <property type="evidence" value="ECO:0007669"/>
    <property type="project" value="UniProtKB-KW"/>
</dbReference>
<dbReference type="SUPFAM" id="SSF47769">
    <property type="entry name" value="SAM/Pointed domain"/>
    <property type="match status" value="1"/>
</dbReference>
<evidence type="ECO:0000256" key="19">
    <source>
        <dbReference type="ARBA" id="ARBA00022989"/>
    </source>
</evidence>
<dbReference type="PANTHER" id="PTHR16155:SF3">
    <property type="entry name" value="STERILE ALPHA MOTIF DOMAIN-CONTAINING PROTEIN 9-LIKE"/>
    <property type="match status" value="1"/>
</dbReference>
<keyword evidence="23 36" id="KW-0472">Membrane</keyword>
<dbReference type="Pfam" id="PF06479">
    <property type="entry name" value="Ribonuc_2-5A"/>
    <property type="match status" value="1"/>
</dbReference>
<dbReference type="InterPro" id="IPR013761">
    <property type="entry name" value="SAM/pointed_sf"/>
</dbReference>
<evidence type="ECO:0000259" key="40">
    <source>
        <dbReference type="PROSITE" id="PS51847"/>
    </source>
</evidence>
<keyword evidence="16" id="KW-0256">Endoplasmic reticulum</keyword>
<evidence type="ECO:0000256" key="8">
    <source>
        <dbReference type="ARBA" id="ARBA00022692"/>
    </source>
</evidence>
<feature type="compositionally biased region" description="Low complexity" evidence="35">
    <location>
        <begin position="156"/>
        <end position="182"/>
    </location>
</feature>
<name>A0A1V4KVT7_PATFA</name>
<dbReference type="CDD" id="cd21675">
    <property type="entry name" value="SMP_TEX2"/>
    <property type="match status" value="1"/>
</dbReference>
<dbReference type="GO" id="GO:0042803">
    <property type="term" value="F:protein homodimerization activity"/>
    <property type="evidence" value="ECO:0007669"/>
    <property type="project" value="UniProtKB-ARBA"/>
</dbReference>
<comment type="catalytic activity">
    <reaction evidence="29">
        <text>L-threonyl-[protein] + ATP = O-phospho-L-threonyl-[protein] + ADP + H(+)</text>
        <dbReference type="Rhea" id="RHEA:46608"/>
        <dbReference type="Rhea" id="RHEA-COMP:11060"/>
        <dbReference type="Rhea" id="RHEA-COMP:11605"/>
        <dbReference type="ChEBI" id="CHEBI:15378"/>
        <dbReference type="ChEBI" id="CHEBI:30013"/>
        <dbReference type="ChEBI" id="CHEBI:30616"/>
        <dbReference type="ChEBI" id="CHEBI:61977"/>
        <dbReference type="ChEBI" id="CHEBI:456216"/>
        <dbReference type="EC" id="2.7.11.1"/>
    </reaction>
</comment>
<keyword evidence="12" id="KW-0547">Nucleotide-binding</keyword>
<evidence type="ECO:0000256" key="34">
    <source>
        <dbReference type="ARBA" id="ARBA00083182"/>
    </source>
</evidence>
<dbReference type="InterPro" id="IPR010513">
    <property type="entry name" value="KEN_dom"/>
</dbReference>
<dbReference type="GO" id="GO:0005789">
    <property type="term" value="C:endoplasmic reticulum membrane"/>
    <property type="evidence" value="ECO:0007669"/>
    <property type="project" value="UniProtKB-SubCell"/>
</dbReference>
<keyword evidence="27" id="KW-0834">Unfolded protein response</keyword>
<dbReference type="InterPro" id="IPR015943">
    <property type="entry name" value="WD40/YVTN_repeat-like_dom_sf"/>
</dbReference>
<keyword evidence="10" id="KW-0479">Metal-binding</keyword>
<keyword evidence="14" id="KW-0418">Kinase</keyword>
<evidence type="ECO:0000259" key="39">
    <source>
        <dbReference type="PROSITE" id="PS51392"/>
    </source>
</evidence>
<feature type="compositionally biased region" description="Polar residues" evidence="35">
    <location>
        <begin position="14"/>
        <end position="34"/>
    </location>
</feature>
<evidence type="ECO:0000256" key="31">
    <source>
        <dbReference type="ARBA" id="ARBA00073767"/>
    </source>
</evidence>
<evidence type="ECO:0000256" key="17">
    <source>
        <dbReference type="ARBA" id="ARBA00022840"/>
    </source>
</evidence>
<dbReference type="PROSITE" id="PS51847">
    <property type="entry name" value="SMP"/>
    <property type="match status" value="1"/>
</dbReference>
<evidence type="ECO:0000256" key="33">
    <source>
        <dbReference type="ARBA" id="ARBA00078578"/>
    </source>
</evidence>
<dbReference type="SMART" id="SM00564">
    <property type="entry name" value="PQQ"/>
    <property type="match status" value="5"/>
</dbReference>
<evidence type="ECO:0000256" key="35">
    <source>
        <dbReference type="SAM" id="MobiDB-lite"/>
    </source>
</evidence>
<feature type="region of interest" description="Disordered" evidence="35">
    <location>
        <begin position="139"/>
        <end position="277"/>
    </location>
</feature>
<feature type="region of interest" description="Disordered" evidence="35">
    <location>
        <begin position="1"/>
        <end position="60"/>
    </location>
</feature>
<sequence>MTSQNSSHAEKTGEMSSKQSAPKVQVQRSVSRETITIHFSAFGKEEEEEEEEFKEFLDEELDDQSIVTALEAKEDLCFEHTGHEFSGPATSLNMANSTSLLSSSPAVLPTAETVKLLDSPSTSQVFSAVPLVLSPLSHSCHTVSSAGAPPPAEQKSSLSSSPSSSPSRSVVSASGSPTVSSSKPFKGLVKSLSTDVEPKEPTPPMRHRQLMKTLVKSLSTDTSKQECEAVSYRPPDSKLNLHLFKQFTQPRAAGGDSKTAPSSPLTSPSDTRSFFKVPEMEAKIEDTKRRLSEVIYEPFQLLSKIMGDESSSHRPKALSSSASELSNLSSLNGHLESNNNYSIKEEECDSEGDFYGSDSNLSKNNQPKAAEEHARETETKSSQSASTKDVSSKTSLVLEKCSLSALASREDEEFCELYAEDFSLLEDESKTDKPTETSLDPEMTEEDGTMLSSEDENNPYVQQPKIPVKTLYFLTLLVYAYFIIPLPGYLSGLLLGMALGFMIAICVIWLLTPRTHEYHKLHKSMEKRWNTGALDIKEPEILKGWMNEIYNYDPETYHATLTHSIYVRLEGSTLRLSKPNKNISRRAVYNEPKPEVTYISQKIYELTESKISLVPKSLARKRIWNKKYPICIELARQEDFMAKAQTDKENTEEKSAAEKVDSSNEESKKPQDGAKYTSQKDQVLYLFGRTGREKEEWFQRFLLASKLKSEAKKPSAGSKPGVLPTLGRADGQPGLSHSRSSSKGSAEEIASQPKHKDLAGNVRQKMLLDYSIYMAKCVPQDKKSPSGSPVLSADSSPTAVKKLPDAHVEAEEEEQEAWVNALLGRIFWDFLGEKYWSDLVSKKIQMKLSKIKLPYFMNELTLTELDMGIAVPKILQAFKPAVDHRGLWIDLEMSYNGSFLMTLETKMNLTKLGKEPLGEALKVGEIGKEGFRPRAYCLADSDEESSSAGSSEEDDAAELAGEKQVTPGAEGYVGGHRTSKIMRIVDKITKSKYFQKATETEFIKKKIEEVSNTPLLLTVEVQECRGTLVINIPPPPTDRIWYGFRRPPYLELKARPKLGEREVTLVHVTDWIERKLEQEFQKIFVMPNMDDVYIPLMHSAMDPRSSTCPPKDQVAEAPDQPGAQGAWRWRCPGRLRKRLVSPRSPAASLAFSETTNTSSVTVPETLLFVSTLDGSLHAVSKRTGAIKWTLKEDPVLQVPIHVEEPAFLPDPNDGSLYTLGGKNNEGLTKLPFTIPELVQASPCRSSDGILYMGKKQDIWYVIDLLTGEKQQTLTSSFAESLCPSASLLYLGRTEYTITMYDTKKKELRWNATYFDYAASLPDKDIKYKMSHFVSNGDGLVVTVDSESGDVLWIQNYASPVVAFYIWQREGLRKVMHTNVGIETLRYLTFMSGEVGHITKWKYPFPKETETKSKLTPTLYVGKYSTSLYASPSMVHEGVTVVPRGSAIPLLEGPKTEGVTIEDNGECVITPSTDVKFSGRLKEKNKLSYWNDWLLIGHHETPLSAPTKILEKFPSNLPKRPENVIPADSDKAAIEEVIDIVEGSSTDVPPAAPKDIEEKPARPVPRPEAPVDSMLKDMATIILSTFLLVGWVAFIIAYPMSVHQQQQRQHQLEEKIQLLQQQQLPFGAPSDLPPEADFLDPSCGRPENSAASTPNLSPRASNHSAYSSVSTSDVGSCISTEQEEGDEDANRVMVGKISFNPKDVLGHGAEGTIVYRGTFDNRDVAVKRILPECFSFADREVQLLRESDEHPNVIRYFCTEKDRQFQYIAIELCAATLQEYVEQKAFSHHGLQPITLLQQTTSGLAYLHSLSIVHRDLKPHNILISMPNAHGKVKAMISDFGLCKKLAVGRHSFSRRSGVPGTEGWIAPEMLSEDCKENPTYTVDIFSAGCVFYYVVSDGSHPFGKSLQRQANILLGAYSLESFSAGRHEDIVARDLIEQMINMDPQKRPSASCVLKHPFFWSLEKQLQFFQDVSDRIEKESLDGPIVKQLERGGREVVKMDWRQHITVPLQTDLRKFRSYKGGSVRDLLRAMRNKKHHYRELPPEVQETLGSIPDEFQQHRTFRGFCSLTAGFPSSKAMDYKTLPVDKWDENHVQCWLQSTGIKKEYVEKLHAEEVTGPVLMELDEPFLKGIGMKKGQIHMLIRKRNELLQPQENAQPAKHLNSKTSDRTDPQTDPGIPRNASAQKTSNGDSCGPADKPSGDNTASTSGKRRQSNNTQLQSTAEVLELSNCRPFRSQNTDFKYVKDRVLAPESGVNGLITPCHEYKSFATAAELNKNQLQSKFACEVIRFASACMNIRTNGTIHFGIMDSVEDRGWKHGQIVGIKVKEREYYVDALDYIEKCFFKHVQETARKCIHPPVFVEVISKDSEEQRFVVEVDIEPTSSLVKNKFFQVCLPKYNEDKKRVDLTETSVPYQRLGAKSEPVKHNDLATFLQGLQDRDAEREKAELSSAEVHTEIPQNLGRKLSILLNDGKSYMDDSLRYILVTNRCEKNDLNYINFLMHLNIFCVFDFDEDSNVSGLCSKYKEHHAVRLYFLQDFSNESKTGNPPAQKHLCLFDQTSWIFCNGRSDFLGNEEPCDENTWIRTKKKYLKKAITRICDEILPKRSFIVLFLLLSPVQKPLVDTFQEFYTEMNGMEYIVCIAESRENYNKWANLAQTSCSIETLEQCSVVGMKLSHVDATIETMLPSTAQPRHLPVSSRGLCTLPSREEEKLFSLEILCVDQCNDIKLDCLTEKEIQEMEQNFYRGRKIIWENFWLADTRRCGEIIEREACKDASKLLDDILQGSGLNYSVAKLKIFHHPGSGGSTIARQVLWKRRKDLRCAVIKTSYPPATVCEHALAFRDYEEKEFSHCLPVLLLIEDYDEDYLEELRNELMDAVSTRKINSPRPYFILMCCRRSNDPERLCKASPLDTVAVTHKLTDTEKSLFKTKLEKLKQKDVKPEFILTFVLMCEEFNETYVRDFVGHILQGIDRSSRDTLLMRYVALLSFYVPHSYVSLSHCEAFLGLGVYTESRSRAYDFKSHLSEQARMIFIELRDSTTYISSVRIIHYLVAKEILHQLSGDEPQSQLAMTLLQEKTLFENRFGREEFIKFIRDLFIRRDKRSRGDNTDTLFSPFIEHVCKVEDCEKAIHVLKAAYELLGKDPFFAQQLARLHYSNEKFEDAEHWARIAKFHLPNDSYILDTEGQVYRKWFSFMVDKRTQEDSPEHIIQRIEMALKAMKCFRAAQQAAKAERDSMNNAGYFGEVEVGCRLLRFLSTVHVFRRSPEGEHSELVKYLITDYVPKDIEKTWGCFHSCLKGLRQNLYNALEWISEDLSYFQTDKHHQREEEDEKDEKEEQIYNPRKWLKRQSEVYAKFFVSASLLEESNSGPESQLIRRMNIYKNGGGSVTNILSFLTDKKESRSADKLENILSFYTENPLRDRLEDNDLINYILCHITLACLSPGSAKLLPAQTLRDLSARFFKGKRPFPASAYFLLTLLYWPDEALDKEPNPDKDEILNSALQTLKRLYDIKMKDVPTRKKRIYTHFFLGKGYGLSKIVHKTKIDKLITGSLDEKRMKWLHGTVWNIAKIRDILKRVSGWTKDRNLFIRGHVKEFPILPLHRDSVPPGNENVTFYLGFSFNGLVAFNIEVENNPTVSRT</sequence>
<keyword evidence="20" id="KW-0805">Transcription regulation</keyword>
<dbReference type="FunFam" id="1.10.510.10:FF:000215">
    <property type="entry name" value="serine/threonine-protein kinase/endoribonuclease IRE1 isoform X1"/>
    <property type="match status" value="1"/>
</dbReference>
<feature type="region of interest" description="Disordered" evidence="35">
    <location>
        <begin position="1543"/>
        <end position="1567"/>
    </location>
</feature>
<dbReference type="InterPro" id="IPR011009">
    <property type="entry name" value="Kinase-like_dom_sf"/>
</dbReference>
<dbReference type="InterPro" id="IPR000719">
    <property type="entry name" value="Prot_kinase_dom"/>
</dbReference>
<evidence type="ECO:0000256" key="22">
    <source>
        <dbReference type="ARBA" id="ARBA00023121"/>
    </source>
</evidence>
<evidence type="ECO:0000256" key="15">
    <source>
        <dbReference type="ARBA" id="ARBA00022801"/>
    </source>
</evidence>
<keyword evidence="9" id="KW-0053">Apoptosis</keyword>
<evidence type="ECO:0000256" key="5">
    <source>
        <dbReference type="ARBA" id="ARBA00022527"/>
    </source>
</evidence>
<evidence type="ECO:0000256" key="21">
    <source>
        <dbReference type="ARBA" id="ARBA00023055"/>
    </source>
</evidence>
<dbReference type="GO" id="GO:1905898">
    <property type="term" value="P:positive regulation of response to endoplasmic reticulum stress"/>
    <property type="evidence" value="ECO:0007669"/>
    <property type="project" value="UniProtKB-ARBA"/>
</dbReference>
<dbReference type="EC" id="2.7.11.1" evidence="3"/>
<evidence type="ECO:0000256" key="13">
    <source>
        <dbReference type="ARBA" id="ARBA00022765"/>
    </source>
</evidence>
<dbReference type="CDD" id="cd09769">
    <property type="entry name" value="Luminal_IRE1"/>
    <property type="match status" value="1"/>
</dbReference>
<dbReference type="GO" id="GO:0033120">
    <property type="term" value="P:positive regulation of RNA splicing"/>
    <property type="evidence" value="ECO:0007669"/>
    <property type="project" value="UniProtKB-ARBA"/>
</dbReference>
<evidence type="ECO:0000256" key="9">
    <source>
        <dbReference type="ARBA" id="ARBA00022703"/>
    </source>
</evidence>
<evidence type="ECO:0000259" key="38">
    <source>
        <dbReference type="PROSITE" id="PS50105"/>
    </source>
</evidence>
<dbReference type="GO" id="GO:0006915">
    <property type="term" value="P:apoptotic process"/>
    <property type="evidence" value="ECO:0007669"/>
    <property type="project" value="UniProtKB-KW"/>
</dbReference>
<dbReference type="SMART" id="SM00220">
    <property type="entry name" value="S_TKc"/>
    <property type="match status" value="1"/>
</dbReference>
<feature type="region of interest" description="Disordered" evidence="35">
    <location>
        <begin position="1624"/>
        <end position="1670"/>
    </location>
</feature>
<dbReference type="InterPro" id="IPR011047">
    <property type="entry name" value="Quinoprotein_ADH-like_sf"/>
</dbReference>
<evidence type="ECO:0000256" key="14">
    <source>
        <dbReference type="ARBA" id="ARBA00022777"/>
    </source>
</evidence>
<dbReference type="GO" id="GO:0036498">
    <property type="term" value="P:IRE1-mediated unfolded protein response"/>
    <property type="evidence" value="ECO:0007669"/>
    <property type="project" value="UniProtKB-ARBA"/>
</dbReference>
<dbReference type="FunFam" id="3.30.200.20:FF:000077">
    <property type="entry name" value="Putative Serine/threonine-protein kinase/endoribonuclease IRE1"/>
    <property type="match status" value="1"/>
</dbReference>
<feature type="transmembrane region" description="Helical" evidence="36">
    <location>
        <begin position="490"/>
        <end position="511"/>
    </location>
</feature>
<dbReference type="SMART" id="SM00454">
    <property type="entry name" value="SAM"/>
    <property type="match status" value="1"/>
</dbReference>
<evidence type="ECO:0000256" key="10">
    <source>
        <dbReference type="ARBA" id="ARBA00022723"/>
    </source>
</evidence>
<evidence type="ECO:0000313" key="42">
    <source>
        <dbReference type="Proteomes" id="UP000190648"/>
    </source>
</evidence>
<evidence type="ECO:0000256" key="2">
    <source>
        <dbReference type="ARBA" id="ARBA00004115"/>
    </source>
</evidence>
<evidence type="ECO:0000256" key="11">
    <source>
        <dbReference type="ARBA" id="ARBA00022729"/>
    </source>
</evidence>
<dbReference type="InterPro" id="IPR018391">
    <property type="entry name" value="PQQ_b-propeller_rpt"/>
</dbReference>
<evidence type="ECO:0000256" key="4">
    <source>
        <dbReference type="ARBA" id="ARBA00022448"/>
    </source>
</evidence>
<dbReference type="InterPro" id="IPR038357">
    <property type="entry name" value="KEN_sf"/>
</dbReference>
<accession>A0A1V4KVT7</accession>
<dbReference type="PROSITE" id="PS50105">
    <property type="entry name" value="SAM_DOMAIN"/>
    <property type="match status" value="1"/>
</dbReference>
<feature type="region of interest" description="Disordered" evidence="35">
    <location>
        <begin position="307"/>
        <end position="389"/>
    </location>
</feature>
<evidence type="ECO:0000256" key="27">
    <source>
        <dbReference type="ARBA" id="ARBA00023230"/>
    </source>
</evidence>
<dbReference type="Gene3D" id="1.10.510.10">
    <property type="entry name" value="Transferase(Phosphotransferase) domain 1"/>
    <property type="match status" value="1"/>
</dbReference>
<dbReference type="Gene3D" id="1.10.150.50">
    <property type="entry name" value="Transcription Factor, Ets-1"/>
    <property type="match status" value="1"/>
</dbReference>
<dbReference type="CDD" id="cd13982">
    <property type="entry name" value="STKc_IRE1"/>
    <property type="match status" value="1"/>
</dbReference>
<evidence type="ECO:0000256" key="3">
    <source>
        <dbReference type="ARBA" id="ARBA00012513"/>
    </source>
</evidence>
<dbReference type="EMBL" id="LSYS01001520">
    <property type="protein sequence ID" value="OPJ88544.1"/>
    <property type="molecule type" value="Genomic_DNA"/>
</dbReference>
<dbReference type="Pfam" id="PF00069">
    <property type="entry name" value="Pkinase"/>
    <property type="match status" value="1"/>
</dbReference>
<evidence type="ECO:0000256" key="36">
    <source>
        <dbReference type="SAM" id="Phobius"/>
    </source>
</evidence>
<evidence type="ECO:0000256" key="30">
    <source>
        <dbReference type="ARBA" id="ARBA00048679"/>
    </source>
</evidence>
<evidence type="ECO:0000256" key="25">
    <source>
        <dbReference type="ARBA" id="ARBA00023163"/>
    </source>
</evidence>
<keyword evidence="11" id="KW-0732">Signal</keyword>
<keyword evidence="17" id="KW-0067">ATP-binding</keyword>
<feature type="compositionally biased region" description="Acidic residues" evidence="35">
    <location>
        <begin position="942"/>
        <end position="957"/>
    </location>
</feature>
<keyword evidence="42" id="KW-1185">Reference proteome</keyword>
<keyword evidence="22" id="KW-0446">Lipid-binding</keyword>
<feature type="domain" description="SMP-LTD" evidence="40">
    <location>
        <begin position="811"/>
        <end position="1095"/>
    </location>
</feature>
<dbReference type="FunFam" id="1.20.1440.180:FF:000001">
    <property type="entry name" value="Serine/threonine-protein kinase/endoribonuclease IRE1"/>
    <property type="match status" value="1"/>
</dbReference>
<keyword evidence="19 36" id="KW-1133">Transmembrane helix</keyword>
<reference evidence="41 42" key="1">
    <citation type="submission" date="2016-02" db="EMBL/GenBank/DDBJ databases">
        <title>Band-tailed pigeon sequencing and assembly.</title>
        <authorList>
            <person name="Soares A.E."/>
            <person name="Novak B.J."/>
            <person name="Rice E.S."/>
            <person name="O'Connell B."/>
            <person name="Chang D."/>
            <person name="Weber S."/>
            <person name="Shapiro B."/>
        </authorList>
    </citation>
    <scope>NUCLEOTIDE SEQUENCE [LARGE SCALE GENOMIC DNA]</scope>
    <source>
        <strain evidence="41">BTP2013</strain>
        <tissue evidence="41">Blood</tissue>
    </source>
</reference>
<keyword evidence="25" id="KW-0804">Transcription</keyword>
<evidence type="ECO:0000256" key="1">
    <source>
        <dbReference type="ARBA" id="ARBA00001946"/>
    </source>
</evidence>
<feature type="compositionally biased region" description="Basic and acidic residues" evidence="35">
    <location>
        <begin position="644"/>
        <end position="672"/>
    </location>
</feature>
<keyword evidence="13" id="KW-0013">ADP-ribosylation</keyword>
<feature type="compositionally biased region" description="Polar residues" evidence="35">
    <location>
        <begin position="259"/>
        <end position="272"/>
    </location>
</feature>
<keyword evidence="4" id="KW-0813">Transport</keyword>
<feature type="compositionally biased region" description="Polar residues" evidence="35">
    <location>
        <begin position="1648"/>
        <end position="1670"/>
    </location>
</feature>
<evidence type="ECO:0000256" key="28">
    <source>
        <dbReference type="ARBA" id="ARBA00023268"/>
    </source>
</evidence>
<feature type="region of interest" description="Disordered" evidence="35">
    <location>
        <begin position="709"/>
        <end position="756"/>
    </location>
</feature>
<dbReference type="InterPro" id="IPR008271">
    <property type="entry name" value="Ser/Thr_kinase_AS"/>
</dbReference>
<feature type="compositionally biased region" description="Polar residues" evidence="35">
    <location>
        <begin position="380"/>
        <end position="389"/>
    </location>
</feature>
<proteinExistence type="predicted"/>
<keyword evidence="8 36" id="KW-0812">Transmembrane</keyword>
<dbReference type="FunFam" id="2.130.10.10:FF:000225">
    <property type="entry name" value="Endoplasmic reticulum to nucleus-signaling 1"/>
    <property type="match status" value="1"/>
</dbReference>
<keyword evidence="18" id="KW-0460">Magnesium</keyword>
<feature type="compositionally biased region" description="Acidic residues" evidence="35">
    <location>
        <begin position="45"/>
        <end position="60"/>
    </location>
</feature>
<feature type="region of interest" description="Disordered" evidence="35">
    <location>
        <begin position="426"/>
        <end position="459"/>
    </location>
</feature>
<keyword evidence="21" id="KW-0445">Lipid transport</keyword>
<dbReference type="GO" id="GO:0006869">
    <property type="term" value="P:lipid transport"/>
    <property type="evidence" value="ECO:0007669"/>
    <property type="project" value="UniProtKB-KW"/>
</dbReference>
<evidence type="ECO:0000256" key="29">
    <source>
        <dbReference type="ARBA" id="ARBA00047899"/>
    </source>
</evidence>
<evidence type="ECO:0000256" key="32">
    <source>
        <dbReference type="ARBA" id="ARBA00076266"/>
    </source>
</evidence>
<dbReference type="GO" id="GO:0010629">
    <property type="term" value="P:negative regulation of gene expression"/>
    <property type="evidence" value="ECO:0007669"/>
    <property type="project" value="UniProtKB-ARBA"/>
</dbReference>
<feature type="compositionally biased region" description="Polar residues" evidence="35">
    <location>
        <begin position="2181"/>
        <end position="2190"/>
    </location>
</feature>
<comment type="cofactor">
    <cofactor evidence="1">
        <name>Mg(2+)</name>
        <dbReference type="ChEBI" id="CHEBI:18420"/>
    </cofactor>
</comment>
<feature type="compositionally biased region" description="Low complexity" evidence="35">
    <location>
        <begin position="317"/>
        <end position="340"/>
    </location>
</feature>
<dbReference type="PANTHER" id="PTHR16155">
    <property type="entry name" value="DED DOMAIN-CONTAINING PROTEIN"/>
    <property type="match status" value="1"/>
</dbReference>
<feature type="compositionally biased region" description="Polar residues" evidence="35">
    <location>
        <begin position="357"/>
        <end position="367"/>
    </location>
</feature>
<protein>
    <recommendedName>
        <fullName evidence="31">Serine/threonine-protein kinase/endoribonuclease IRE1</fullName>
        <ecNumber evidence="3">2.7.11.1</ecNumber>
    </recommendedName>
    <alternativeName>
        <fullName evidence="32">Endoplasmic reticulum-to-nucleus signaling 1</fullName>
    </alternativeName>
    <alternativeName>
        <fullName evidence="33">Inositol-requiring protein 1</fullName>
    </alternativeName>
    <alternativeName>
        <fullName evidence="34">Ire1-alpha</fullName>
    </alternativeName>
</protein>
<feature type="domain" description="SAM" evidence="38">
    <location>
        <begin position="2088"/>
        <end position="2133"/>
    </location>
</feature>
<feature type="region of interest" description="Disordered" evidence="35">
    <location>
        <begin position="2150"/>
        <end position="2219"/>
    </location>
</feature>
<dbReference type="Gene3D" id="1.20.1440.180">
    <property type="entry name" value="KEN domain"/>
    <property type="match status" value="1"/>
</dbReference>
<dbReference type="Proteomes" id="UP000190648">
    <property type="component" value="Unassembled WGS sequence"/>
</dbReference>
<keyword evidence="15" id="KW-0378">Hydrolase</keyword>
<dbReference type="GO" id="GO:0008289">
    <property type="term" value="F:lipid binding"/>
    <property type="evidence" value="ECO:0007669"/>
    <property type="project" value="UniProtKB-KW"/>
</dbReference>
<evidence type="ECO:0000256" key="18">
    <source>
        <dbReference type="ARBA" id="ARBA00022842"/>
    </source>
</evidence>
<evidence type="ECO:0000256" key="23">
    <source>
        <dbReference type="ARBA" id="ARBA00023136"/>
    </source>
</evidence>
<dbReference type="SUPFAM" id="SSF56112">
    <property type="entry name" value="Protein kinase-like (PK-like)"/>
    <property type="match status" value="1"/>
</dbReference>
<dbReference type="STRING" id="372326.A0A1V4KVT7"/>
<feature type="domain" description="KEN" evidence="39">
    <location>
        <begin position="1962"/>
        <end position="2091"/>
    </location>
</feature>
<comment type="caution">
    <text evidence="41">The sequence shown here is derived from an EMBL/GenBank/DDBJ whole genome shotgun (WGS) entry which is preliminary data.</text>
</comment>
<dbReference type="PROSITE" id="PS51392">
    <property type="entry name" value="KEN"/>
    <property type="match status" value="1"/>
</dbReference>
<evidence type="ECO:0000256" key="12">
    <source>
        <dbReference type="ARBA" id="ARBA00022741"/>
    </source>
</evidence>
<dbReference type="Gene3D" id="3.30.200.20">
    <property type="entry name" value="Phosphorylase Kinase, domain 1"/>
    <property type="match status" value="1"/>
</dbReference>
<evidence type="ECO:0000256" key="6">
    <source>
        <dbReference type="ARBA" id="ARBA00022553"/>
    </source>
</evidence>
<feature type="compositionally biased region" description="Polar residues" evidence="35">
    <location>
        <begin position="2200"/>
        <end position="2219"/>
    </location>
</feature>
<feature type="region of interest" description="Disordered" evidence="35">
    <location>
        <begin position="1104"/>
        <end position="1126"/>
    </location>
</feature>
<evidence type="ECO:0000256" key="26">
    <source>
        <dbReference type="ARBA" id="ARBA00023180"/>
    </source>
</evidence>
<feature type="compositionally biased region" description="Basic and acidic residues" evidence="35">
    <location>
        <begin position="369"/>
        <end position="379"/>
    </location>
</feature>
<keyword evidence="5" id="KW-0723">Serine/threonine-protein kinase</keyword>
<keyword evidence="7" id="KW-0808">Transferase</keyword>
<feature type="region of interest" description="Disordered" evidence="35">
    <location>
        <begin position="942"/>
        <end position="974"/>
    </location>
</feature>
<dbReference type="GO" id="GO:0032991">
    <property type="term" value="C:protein-containing complex"/>
    <property type="evidence" value="ECO:0007669"/>
    <property type="project" value="UniProtKB-ARBA"/>
</dbReference>
<feature type="domain" description="Protein kinase" evidence="37">
    <location>
        <begin position="1698"/>
        <end position="1959"/>
    </location>
</feature>
<dbReference type="PROSITE" id="PS50011">
    <property type="entry name" value="PROTEIN_KINASE_DOM"/>
    <property type="match status" value="1"/>
</dbReference>
<dbReference type="GO" id="GO:0004521">
    <property type="term" value="F:RNA endonuclease activity"/>
    <property type="evidence" value="ECO:0007669"/>
    <property type="project" value="UniProtKB-ARBA"/>
</dbReference>
<evidence type="ECO:0000256" key="7">
    <source>
        <dbReference type="ARBA" id="ARBA00022679"/>
    </source>
</evidence>
<dbReference type="Gene3D" id="2.130.10.10">
    <property type="entry name" value="YVTN repeat-like/Quinoprotein amine dehydrogenase"/>
    <property type="match status" value="1"/>
</dbReference>
<comment type="subcellular location">
    <subcellularLocation>
        <location evidence="2">Endoplasmic reticulum membrane</location>
        <topology evidence="2">Single-pass type I membrane protein</topology>
    </subcellularLocation>
</comment>
<feature type="transmembrane region" description="Helical" evidence="36">
    <location>
        <begin position="466"/>
        <end position="484"/>
    </location>
</feature>
<keyword evidence="6" id="KW-0597">Phosphoprotein</keyword>
<organism evidence="41 42">
    <name type="scientific">Patagioenas fasciata monilis</name>
    <dbReference type="NCBI Taxonomy" id="372326"/>
    <lineage>
        <taxon>Eukaryota</taxon>
        <taxon>Metazoa</taxon>
        <taxon>Chordata</taxon>
        <taxon>Craniata</taxon>
        <taxon>Vertebrata</taxon>
        <taxon>Euteleostomi</taxon>
        <taxon>Archelosauria</taxon>
        <taxon>Archosauria</taxon>
        <taxon>Dinosauria</taxon>
        <taxon>Saurischia</taxon>
        <taxon>Theropoda</taxon>
        <taxon>Coelurosauria</taxon>
        <taxon>Aves</taxon>
        <taxon>Neognathae</taxon>
        <taxon>Neoaves</taxon>
        <taxon>Columbimorphae</taxon>
        <taxon>Columbiformes</taxon>
        <taxon>Columbidae</taxon>
        <taxon>Patagioenas</taxon>
    </lineage>
</organism>
<dbReference type="InterPro" id="IPR001660">
    <property type="entry name" value="SAM"/>
</dbReference>
<keyword evidence="28" id="KW-0511">Multifunctional enzyme</keyword>
<dbReference type="GO" id="GO:0005524">
    <property type="term" value="F:ATP binding"/>
    <property type="evidence" value="ECO:0007669"/>
    <property type="project" value="UniProtKB-KW"/>
</dbReference>
<evidence type="ECO:0000259" key="37">
    <source>
        <dbReference type="PROSITE" id="PS50011"/>
    </source>
</evidence>
<evidence type="ECO:0000313" key="41">
    <source>
        <dbReference type="EMBL" id="OPJ88544.1"/>
    </source>
</evidence>
<comment type="catalytic activity">
    <reaction evidence="30">
        <text>L-seryl-[protein] + ATP = O-phospho-L-seryl-[protein] + ADP + H(+)</text>
        <dbReference type="Rhea" id="RHEA:17989"/>
        <dbReference type="Rhea" id="RHEA-COMP:9863"/>
        <dbReference type="Rhea" id="RHEA-COMP:11604"/>
        <dbReference type="ChEBI" id="CHEBI:15378"/>
        <dbReference type="ChEBI" id="CHEBI:29999"/>
        <dbReference type="ChEBI" id="CHEBI:30616"/>
        <dbReference type="ChEBI" id="CHEBI:83421"/>
        <dbReference type="ChEBI" id="CHEBI:456216"/>
        <dbReference type="EC" id="2.7.11.1"/>
    </reaction>
</comment>
<evidence type="ECO:0000256" key="20">
    <source>
        <dbReference type="ARBA" id="ARBA00023015"/>
    </source>
</evidence>
<dbReference type="SMART" id="SM00580">
    <property type="entry name" value="PUG"/>
    <property type="match status" value="1"/>
</dbReference>
<feature type="region of interest" description="Disordered" evidence="35">
    <location>
        <begin position="644"/>
        <end position="676"/>
    </location>
</feature>
<feature type="compositionally biased region" description="Acidic residues" evidence="35">
    <location>
        <begin position="442"/>
        <end position="457"/>
    </location>
</feature>
<dbReference type="SUPFAM" id="SSF50998">
    <property type="entry name" value="Quinoprotein alcohol dehydrogenase-like"/>
    <property type="match status" value="1"/>
</dbReference>
<dbReference type="PROSITE" id="PS00108">
    <property type="entry name" value="PROTEIN_KINASE_ST"/>
    <property type="match status" value="1"/>
</dbReference>
<gene>
    <name evidence="41" type="primary">TEX2</name>
    <name evidence="41" type="ORF">AV530_003071</name>
</gene>
<keyword evidence="24" id="KW-1015">Disulfide bond</keyword>
<evidence type="ECO:0000256" key="24">
    <source>
        <dbReference type="ARBA" id="ARBA00023157"/>
    </source>
</evidence>
<dbReference type="GO" id="GO:0016787">
    <property type="term" value="F:hydrolase activity"/>
    <property type="evidence" value="ECO:0007669"/>
    <property type="project" value="UniProtKB-KW"/>
</dbReference>
<dbReference type="GO" id="GO:0004674">
    <property type="term" value="F:protein serine/threonine kinase activity"/>
    <property type="evidence" value="ECO:0007669"/>
    <property type="project" value="UniProtKB-KW"/>
</dbReference>
<dbReference type="GO" id="GO:0006397">
    <property type="term" value="P:mRNA processing"/>
    <property type="evidence" value="ECO:0007669"/>
    <property type="project" value="InterPro"/>
</dbReference>